<name>A0A397TCI9_9GLOM</name>
<dbReference type="AlphaFoldDB" id="A0A397TCI9"/>
<dbReference type="InterPro" id="IPR016093">
    <property type="entry name" value="MIR_motif"/>
</dbReference>
<dbReference type="Proteomes" id="UP000265703">
    <property type="component" value="Unassembled WGS sequence"/>
</dbReference>
<protein>
    <submittedName>
        <fullName evidence="5">MIR motif-containing protein</fullName>
    </submittedName>
</protein>
<dbReference type="PANTHER" id="PTHR46809">
    <property type="entry name" value="STROMAL CELL-DERIVED FACTOR 2-LIKE PROTEIN"/>
    <property type="match status" value="1"/>
</dbReference>
<dbReference type="SUPFAM" id="SSF82109">
    <property type="entry name" value="MIR domain"/>
    <property type="match status" value="1"/>
</dbReference>
<dbReference type="EMBL" id="QKYT01000052">
    <property type="protein sequence ID" value="RIA95980.1"/>
    <property type="molecule type" value="Genomic_DNA"/>
</dbReference>
<feature type="signal peptide" evidence="3">
    <location>
        <begin position="1"/>
        <end position="23"/>
    </location>
</feature>
<organism evidence="5 6">
    <name type="scientific">Glomus cerebriforme</name>
    <dbReference type="NCBI Taxonomy" id="658196"/>
    <lineage>
        <taxon>Eukaryota</taxon>
        <taxon>Fungi</taxon>
        <taxon>Fungi incertae sedis</taxon>
        <taxon>Mucoromycota</taxon>
        <taxon>Glomeromycotina</taxon>
        <taxon>Glomeromycetes</taxon>
        <taxon>Glomerales</taxon>
        <taxon>Glomeraceae</taxon>
        <taxon>Glomus</taxon>
    </lineage>
</organism>
<sequence length="215" mass="24179">MNTKFKIVFAITIFLVISVMIDSQILEIDEEFEKVTCGSAVKLTHKPSNYKLHSHSIAYGSGSGQQSVTGLPNADDPDSLWIIKGAHDESCSRGEPIKCGTTIRLQHSGTSRLLHSHLHRSPISQQQEVSAFDGLDTGDNWKLICMDKSSIYWLREQKIQLIHKETSKYLSANEEYMYNNPINGQIEVSASKKADQNAEWIAQEGIYFADKNFNN</sequence>
<evidence type="ECO:0000259" key="4">
    <source>
        <dbReference type="PROSITE" id="PS50919"/>
    </source>
</evidence>
<dbReference type="OrthoDB" id="5588846at2759"/>
<keyword evidence="2" id="KW-0677">Repeat</keyword>
<evidence type="ECO:0000256" key="2">
    <source>
        <dbReference type="ARBA" id="ARBA00022737"/>
    </source>
</evidence>
<proteinExistence type="predicted"/>
<evidence type="ECO:0000256" key="3">
    <source>
        <dbReference type="SAM" id="SignalP"/>
    </source>
</evidence>
<dbReference type="CDD" id="cd23279">
    <property type="entry name" value="beta-trefoil_MIR_SDF2-like"/>
    <property type="match status" value="1"/>
</dbReference>
<evidence type="ECO:0000313" key="5">
    <source>
        <dbReference type="EMBL" id="RIA95980.1"/>
    </source>
</evidence>
<dbReference type="PROSITE" id="PS50919">
    <property type="entry name" value="MIR"/>
    <property type="match status" value="2"/>
</dbReference>
<comment type="caution">
    <text evidence="5">The sequence shown here is derived from an EMBL/GenBank/DDBJ whole genome shotgun (WGS) entry which is preliminary data.</text>
</comment>
<dbReference type="PANTHER" id="PTHR46809:SF2">
    <property type="entry name" value="GH21273P"/>
    <property type="match status" value="1"/>
</dbReference>
<feature type="chain" id="PRO_5017321892" evidence="3">
    <location>
        <begin position="24"/>
        <end position="215"/>
    </location>
</feature>
<dbReference type="InterPro" id="IPR036300">
    <property type="entry name" value="MIR_dom_sf"/>
</dbReference>
<gene>
    <name evidence="5" type="ORF">C1645_720919</name>
</gene>
<dbReference type="Pfam" id="PF02815">
    <property type="entry name" value="MIR"/>
    <property type="match status" value="1"/>
</dbReference>
<accession>A0A397TCI9</accession>
<feature type="domain" description="MIR" evidence="4">
    <location>
        <begin position="94"/>
        <end position="146"/>
    </location>
</feature>
<keyword evidence="1 3" id="KW-0732">Signal</keyword>
<keyword evidence="6" id="KW-1185">Reference proteome</keyword>
<dbReference type="SMART" id="SM00472">
    <property type="entry name" value="MIR"/>
    <property type="match status" value="3"/>
</dbReference>
<dbReference type="Gene3D" id="2.80.10.50">
    <property type="match status" value="1"/>
</dbReference>
<dbReference type="STRING" id="658196.A0A397TCI9"/>
<evidence type="ECO:0000313" key="6">
    <source>
        <dbReference type="Proteomes" id="UP000265703"/>
    </source>
</evidence>
<feature type="domain" description="MIR" evidence="4">
    <location>
        <begin position="32"/>
        <end position="86"/>
    </location>
</feature>
<reference evidence="5 6" key="1">
    <citation type="submission" date="2018-06" db="EMBL/GenBank/DDBJ databases">
        <title>Comparative genomics reveals the genomic features of Rhizophagus irregularis, R. cerebriforme, R. diaphanum and Gigaspora rosea, and their symbiotic lifestyle signature.</title>
        <authorList>
            <person name="Morin E."/>
            <person name="San Clemente H."/>
            <person name="Chen E.C.H."/>
            <person name="De La Providencia I."/>
            <person name="Hainaut M."/>
            <person name="Kuo A."/>
            <person name="Kohler A."/>
            <person name="Murat C."/>
            <person name="Tang N."/>
            <person name="Roy S."/>
            <person name="Loubradou J."/>
            <person name="Henrissat B."/>
            <person name="Grigoriev I.V."/>
            <person name="Corradi N."/>
            <person name="Roux C."/>
            <person name="Martin F.M."/>
        </authorList>
    </citation>
    <scope>NUCLEOTIDE SEQUENCE [LARGE SCALE GENOMIC DNA]</scope>
    <source>
        <strain evidence="5 6">DAOM 227022</strain>
    </source>
</reference>
<evidence type="ECO:0000256" key="1">
    <source>
        <dbReference type="ARBA" id="ARBA00022729"/>
    </source>
</evidence>